<dbReference type="Proteomes" id="UP000055048">
    <property type="component" value="Unassembled WGS sequence"/>
</dbReference>
<evidence type="ECO:0000313" key="1">
    <source>
        <dbReference type="EMBL" id="KRX31963.1"/>
    </source>
</evidence>
<evidence type="ECO:0000313" key="2">
    <source>
        <dbReference type="Proteomes" id="UP000055048"/>
    </source>
</evidence>
<comment type="caution">
    <text evidence="1">The sequence shown here is derived from an EMBL/GenBank/DDBJ whole genome shotgun (WGS) entry which is preliminary data.</text>
</comment>
<protein>
    <submittedName>
        <fullName evidence="1">Uncharacterized protein</fullName>
    </submittedName>
</protein>
<dbReference type="EMBL" id="JYDJ01001457">
    <property type="protein sequence ID" value="KRX31963.1"/>
    <property type="molecule type" value="Genomic_DNA"/>
</dbReference>
<keyword evidence="2" id="KW-1185">Reference proteome</keyword>
<proteinExistence type="predicted"/>
<organism evidence="1 2">
    <name type="scientific">Trichinella murrelli</name>
    <dbReference type="NCBI Taxonomy" id="144512"/>
    <lineage>
        <taxon>Eukaryota</taxon>
        <taxon>Metazoa</taxon>
        <taxon>Ecdysozoa</taxon>
        <taxon>Nematoda</taxon>
        <taxon>Enoplea</taxon>
        <taxon>Dorylaimia</taxon>
        <taxon>Trichinellida</taxon>
        <taxon>Trichinellidae</taxon>
        <taxon>Trichinella</taxon>
    </lineage>
</organism>
<gene>
    <name evidence="1" type="ORF">T05_9893</name>
</gene>
<dbReference type="AlphaFoldDB" id="A0A0V0SZ28"/>
<sequence>MVSYIGLLSSSKNILSCCRLSTLRFYLQLESATLLSRCLPWAPSPSLVPWYGFSRSKCTTSRSFPPPTFSTRYVFQSSFLWTWYGPSQYAPSFVFVGSCIHT</sequence>
<name>A0A0V0SZ28_9BILA</name>
<reference evidence="1 2" key="1">
    <citation type="submission" date="2015-01" db="EMBL/GenBank/DDBJ databases">
        <title>Evolution of Trichinella species and genotypes.</title>
        <authorList>
            <person name="Korhonen P.K."/>
            <person name="Edoardo P."/>
            <person name="Giuseppe L.R."/>
            <person name="Gasser R.B."/>
        </authorList>
    </citation>
    <scope>NUCLEOTIDE SEQUENCE [LARGE SCALE GENOMIC DNA]</scope>
    <source>
        <strain evidence="1">ISS417</strain>
    </source>
</reference>
<accession>A0A0V0SZ28</accession>